<dbReference type="InterPro" id="IPR008969">
    <property type="entry name" value="CarboxyPept-like_regulatory"/>
</dbReference>
<name>A0ABX6TML4_9SPHI</name>
<dbReference type="Gene3D" id="2.60.40.1120">
    <property type="entry name" value="Carboxypeptidase-like, regulatory domain"/>
    <property type="match status" value="1"/>
</dbReference>
<keyword evidence="7" id="KW-1185">Reference proteome</keyword>
<dbReference type="InterPro" id="IPR036942">
    <property type="entry name" value="Beta-barrel_TonB_sf"/>
</dbReference>
<evidence type="ECO:0000256" key="4">
    <source>
        <dbReference type="ARBA" id="ARBA00023237"/>
    </source>
</evidence>
<sequence length="853" mass="97172">MNKITEKNFVPLKIIVFCVFLFPKVNAFGQQSALNRKVSVHLSNLSVSQALDLMSSRYSLPLSYDPELIPEENKVDQEFVNVSIAEVLRTILAGTGLTYKTLHNEVIIVPLDKVSLSGRIVDAESGEDLIGASLYIPELRQGVASNGYGFYSLTVPPGRYEIQVSLIGYTTLKSTCSLVLNENRVFRMRKQVKELAEIQISQPDEKDSLAFLNPGKTFNWDNGRQRAYFKGESDLIKALQMENGVTALTEGSSYMFVRGGNKDQNLIILDEATVYNPSHLFGLTSVFNPDALKNIQTYTGAIPANFGGRLSSVIDVRTADGDDKQLHLKGGVSLLTARASLEGPIVKDKSSFLFAARRSLNNLLSHDLELFNLRPAYYDLNFKVNYKLSQNNRVFFSAYVGRDRVNSSNGYLNKWGNQTSTLRWNHIFGPKHFVNLSAIYSNYKNTLSINADSSQGTNRWITGIRDLTLKGDFINYPNPRNQFLYGFSSIYHLFIPGESSSAIYNNISRVRADEHALYVSHKLSAWKNFKLHYGLRMSFFNTISNERTYDLNEQFEPVIVDEGNKKAFLRFEPRLSLQYMLGGNRSVLLSYNRNYQYLQLVQNDELAFSSLESWIPSGINLLPQQSDFVSLRYKDVLLGGNYTFDLYYKKMQNQLELTDHAQLISNSFIEGELRPGFSNAYGMEFSFSKNVGNFKGDLMYAFSKVFRTINGINEGKRYPAGYNIPHVLKLNLSYQISRNFSANSFFTYSTGRPVTSPIGYYEQNGLKVPIYSDRNSSKMPDYHRLDLTIQWTPASLRAWNRNWFNTFSVGLFNVYNHRSPLFYRINQQNLQELNFDQQSFSGRTLGVSYTFKF</sequence>
<dbReference type="RefSeq" id="WP_190328878.1">
    <property type="nucleotide sequence ID" value="NZ_CP061171.1"/>
</dbReference>
<evidence type="ECO:0000313" key="6">
    <source>
        <dbReference type="EMBL" id="QNR86808.1"/>
    </source>
</evidence>
<evidence type="ECO:0000259" key="5">
    <source>
        <dbReference type="SMART" id="SM00965"/>
    </source>
</evidence>
<feature type="domain" description="Secretin/TonB short N-terminal" evidence="5">
    <location>
        <begin position="60"/>
        <end position="111"/>
    </location>
</feature>
<evidence type="ECO:0000256" key="2">
    <source>
        <dbReference type="ARBA" id="ARBA00022448"/>
    </source>
</evidence>
<dbReference type="SMART" id="SM00965">
    <property type="entry name" value="STN"/>
    <property type="match status" value="1"/>
</dbReference>
<dbReference type="Pfam" id="PF13715">
    <property type="entry name" value="CarbopepD_reg_2"/>
    <property type="match status" value="1"/>
</dbReference>
<dbReference type="InterPro" id="IPR011662">
    <property type="entry name" value="Secretin/TonB_short_N"/>
</dbReference>
<dbReference type="SUPFAM" id="SSF56935">
    <property type="entry name" value="Porins"/>
    <property type="match status" value="1"/>
</dbReference>
<dbReference type="SUPFAM" id="SSF49464">
    <property type="entry name" value="Carboxypeptidase regulatory domain-like"/>
    <property type="match status" value="1"/>
</dbReference>
<protein>
    <submittedName>
        <fullName evidence="6">Carboxypeptidase-like regulatory domain-containing protein</fullName>
    </submittedName>
</protein>
<evidence type="ECO:0000256" key="3">
    <source>
        <dbReference type="ARBA" id="ARBA00023136"/>
    </source>
</evidence>
<dbReference type="EMBL" id="CP061171">
    <property type="protein sequence ID" value="QNR86808.1"/>
    <property type="molecule type" value="Genomic_DNA"/>
</dbReference>
<keyword evidence="3" id="KW-0472">Membrane</keyword>
<evidence type="ECO:0000313" key="7">
    <source>
        <dbReference type="Proteomes" id="UP000516439"/>
    </source>
</evidence>
<dbReference type="Proteomes" id="UP000516439">
    <property type="component" value="Chromosome"/>
</dbReference>
<keyword evidence="2" id="KW-0813">Transport</keyword>
<dbReference type="Gene3D" id="2.40.170.20">
    <property type="entry name" value="TonB-dependent receptor, beta-barrel domain"/>
    <property type="match status" value="1"/>
</dbReference>
<evidence type="ECO:0000256" key="1">
    <source>
        <dbReference type="ARBA" id="ARBA00004442"/>
    </source>
</evidence>
<organism evidence="6 7">
    <name type="scientific">Pedobacter riviphilus</name>
    <dbReference type="NCBI Taxonomy" id="2766984"/>
    <lineage>
        <taxon>Bacteria</taxon>
        <taxon>Pseudomonadati</taxon>
        <taxon>Bacteroidota</taxon>
        <taxon>Sphingobacteriia</taxon>
        <taxon>Sphingobacteriales</taxon>
        <taxon>Sphingobacteriaceae</taxon>
        <taxon>Pedobacter</taxon>
    </lineage>
</organism>
<reference evidence="6 7" key="1">
    <citation type="submission" date="2020-09" db="EMBL/GenBank/DDBJ databases">
        <title>Pedobacter sp. SW-16 isolated from soil near Yeocheon.</title>
        <authorList>
            <person name="Im H.S."/>
            <person name="Joung Y."/>
            <person name="Lee S.-S."/>
        </authorList>
    </citation>
    <scope>NUCLEOTIDE SEQUENCE [LARGE SCALE GENOMIC DNA]</scope>
    <source>
        <strain evidence="6 7">SW-16</strain>
    </source>
</reference>
<keyword evidence="4" id="KW-0998">Cell outer membrane</keyword>
<proteinExistence type="predicted"/>
<gene>
    <name evidence="6" type="ORF">H9N25_10670</name>
</gene>
<comment type="subcellular location">
    <subcellularLocation>
        <location evidence="1">Cell outer membrane</location>
    </subcellularLocation>
</comment>
<accession>A0ABX6TML4</accession>